<dbReference type="Proteomes" id="UP000535415">
    <property type="component" value="Unassembled WGS sequence"/>
</dbReference>
<evidence type="ECO:0000256" key="1">
    <source>
        <dbReference type="SAM" id="MobiDB-lite"/>
    </source>
</evidence>
<proteinExistence type="predicted"/>
<name>A0A7W9BP68_9RHOB</name>
<accession>A0A7W9BP68</accession>
<dbReference type="EMBL" id="JACIJM010000019">
    <property type="protein sequence ID" value="MBB5724021.1"/>
    <property type="molecule type" value="Genomic_DNA"/>
</dbReference>
<feature type="region of interest" description="Disordered" evidence="1">
    <location>
        <begin position="46"/>
        <end position="68"/>
    </location>
</feature>
<protein>
    <submittedName>
        <fullName evidence="2">Uncharacterized protein</fullName>
    </submittedName>
</protein>
<sequence length="68" mass="8060">MIKSGADANLCRFLLSYCWVKLDRPMRHQAQHGPHRIECLGIWGRGLRPKRKSGDDQKYDHRHQSLKY</sequence>
<reference evidence="2 3" key="1">
    <citation type="submission" date="2020-08" db="EMBL/GenBank/DDBJ databases">
        <title>Genomic Encyclopedia of Type Strains, Phase IV (KMG-IV): sequencing the most valuable type-strain genomes for metagenomic binning, comparative biology and taxonomic classification.</title>
        <authorList>
            <person name="Goeker M."/>
        </authorList>
    </citation>
    <scope>NUCLEOTIDE SEQUENCE [LARGE SCALE GENOMIC DNA]</scope>
    <source>
        <strain evidence="2 3">DSM 101064</strain>
    </source>
</reference>
<organism evidence="2 3">
    <name type="scientific">Yoonia ponticola</name>
    <dbReference type="NCBI Taxonomy" id="1524255"/>
    <lineage>
        <taxon>Bacteria</taxon>
        <taxon>Pseudomonadati</taxon>
        <taxon>Pseudomonadota</taxon>
        <taxon>Alphaproteobacteria</taxon>
        <taxon>Rhodobacterales</taxon>
        <taxon>Paracoccaceae</taxon>
        <taxon>Yoonia</taxon>
    </lineage>
</organism>
<gene>
    <name evidence="2" type="ORF">FHS72_003671</name>
</gene>
<dbReference type="AlphaFoldDB" id="A0A7W9BP68"/>
<evidence type="ECO:0000313" key="3">
    <source>
        <dbReference type="Proteomes" id="UP000535415"/>
    </source>
</evidence>
<evidence type="ECO:0000313" key="2">
    <source>
        <dbReference type="EMBL" id="MBB5724021.1"/>
    </source>
</evidence>
<feature type="compositionally biased region" description="Basic and acidic residues" evidence="1">
    <location>
        <begin position="52"/>
        <end position="68"/>
    </location>
</feature>
<keyword evidence="3" id="KW-1185">Reference proteome</keyword>
<comment type="caution">
    <text evidence="2">The sequence shown here is derived from an EMBL/GenBank/DDBJ whole genome shotgun (WGS) entry which is preliminary data.</text>
</comment>